<dbReference type="InterPro" id="IPR050835">
    <property type="entry name" value="ABC_transporter_sub-D"/>
</dbReference>
<feature type="transmembrane region" description="Helical" evidence="7">
    <location>
        <begin position="319"/>
        <end position="341"/>
    </location>
</feature>
<comment type="caution">
    <text evidence="10">The sequence shown here is derived from an EMBL/GenBank/DDBJ whole genome shotgun (WGS) entry which is preliminary data.</text>
</comment>
<feature type="transmembrane region" description="Helical" evidence="7">
    <location>
        <begin position="129"/>
        <end position="147"/>
    </location>
</feature>
<evidence type="ECO:0000256" key="1">
    <source>
        <dbReference type="ARBA" id="ARBA00008575"/>
    </source>
</evidence>
<dbReference type="GO" id="GO:0042760">
    <property type="term" value="P:very long-chain fatty acid catabolic process"/>
    <property type="evidence" value="ECO:0007669"/>
    <property type="project" value="TreeGrafter"/>
</dbReference>
<evidence type="ECO:0000259" key="8">
    <source>
        <dbReference type="PROSITE" id="PS50893"/>
    </source>
</evidence>
<dbReference type="Pfam" id="PF00005">
    <property type="entry name" value="ABC_tran"/>
    <property type="match status" value="1"/>
</dbReference>
<dbReference type="PROSITE" id="PS50929">
    <property type="entry name" value="ABC_TM1F"/>
    <property type="match status" value="1"/>
</dbReference>
<dbReference type="InterPro" id="IPR017871">
    <property type="entry name" value="ABC_transporter-like_CS"/>
</dbReference>
<keyword evidence="5 7" id="KW-0472">Membrane</keyword>
<dbReference type="CDD" id="cd03223">
    <property type="entry name" value="ABCD_peroxisomal_ALDP"/>
    <property type="match status" value="1"/>
</dbReference>
<organism evidence="10 11">
    <name type="scientific">Cetraspora pellucida</name>
    <dbReference type="NCBI Taxonomy" id="1433469"/>
    <lineage>
        <taxon>Eukaryota</taxon>
        <taxon>Fungi</taxon>
        <taxon>Fungi incertae sedis</taxon>
        <taxon>Mucoromycota</taxon>
        <taxon>Glomeromycotina</taxon>
        <taxon>Glomeromycetes</taxon>
        <taxon>Diversisporales</taxon>
        <taxon>Gigasporaceae</taxon>
        <taxon>Cetraspora</taxon>
    </lineage>
</organism>
<dbReference type="GO" id="GO:0005524">
    <property type="term" value="F:ATP binding"/>
    <property type="evidence" value="ECO:0007669"/>
    <property type="project" value="InterPro"/>
</dbReference>
<dbReference type="GO" id="GO:0016887">
    <property type="term" value="F:ATP hydrolysis activity"/>
    <property type="evidence" value="ECO:0007669"/>
    <property type="project" value="InterPro"/>
</dbReference>
<evidence type="ECO:0000259" key="9">
    <source>
        <dbReference type="PROSITE" id="PS50929"/>
    </source>
</evidence>
<dbReference type="InterPro" id="IPR027417">
    <property type="entry name" value="P-loop_NTPase"/>
</dbReference>
<keyword evidence="4 7" id="KW-1133">Transmembrane helix</keyword>
<evidence type="ECO:0000313" key="11">
    <source>
        <dbReference type="Proteomes" id="UP000789759"/>
    </source>
</evidence>
<dbReference type="SUPFAM" id="SSF52540">
    <property type="entry name" value="P-loop containing nucleoside triphosphate hydrolases"/>
    <property type="match status" value="1"/>
</dbReference>
<dbReference type="GO" id="GO:0015910">
    <property type="term" value="P:long-chain fatty acid import into peroxisome"/>
    <property type="evidence" value="ECO:0007669"/>
    <property type="project" value="TreeGrafter"/>
</dbReference>
<evidence type="ECO:0000256" key="3">
    <source>
        <dbReference type="ARBA" id="ARBA00022692"/>
    </source>
</evidence>
<comment type="similarity">
    <text evidence="1">Belongs to the ABC transporter superfamily. ABCD family. Peroxisomal fatty acyl CoA transporter (TC 3.A.1.203) subfamily.</text>
</comment>
<dbReference type="SUPFAM" id="SSF90123">
    <property type="entry name" value="ABC transporter transmembrane region"/>
    <property type="match status" value="1"/>
</dbReference>
<dbReference type="Gene3D" id="1.20.1560.10">
    <property type="entry name" value="ABC transporter type 1, transmembrane domain"/>
    <property type="match status" value="1"/>
</dbReference>
<dbReference type="InterPro" id="IPR036640">
    <property type="entry name" value="ABC1_TM_sf"/>
</dbReference>
<dbReference type="AlphaFoldDB" id="A0A9N9EUR1"/>
<sequence length="684" mass="77239">MGQNLTRDISFPLSSKKRSLLFVFIIVVGYLVKQYVAEEKRRKAAQKASSVSSDPERGRRTKKIGVDARFFAQVRKLLPICIPGFASKETVLLISLAMVLIARTWLDIWFSGFNGHVVKAIVSRDRKTFIALAVVEFGFMMWPMSIVNNSLKLTISALSLAFRSRLTRHANKNYLKDIVFYKISNLDNRIQNADQLLTQDIDKFAENLSHLYSDFAKPLVDMVLFAYKLGEAIGREAPIYMIAYFVGSGILLRALSPPFGKYTAIEQKLEGDFRFTHSRIIAHSEEIAFYGGGEREQIVVDGSFDKIVRHIKKIYRLRFINGIIDSVLVKYCATMTAYYLLARPVFDPRYATEFMGKLDADSTKIMEDYSRNLNLSQAIGRLILAGRDLTRFAGYTARVAELFDVLEDVNNGRYERTIVNKDANEANTSKVVSQNDLGGKIVARDGVIIFEKVPIVTPSQDVLVKELSFKVETGMNCLIFGPNGCGKSSLFRILGELWPLFGGTVTKPSASKLFYVPQKPYLALGTFRDQVIYPDTKTMARSKGFDDSKLMELLDVVQLSNLIAREGGWDVIRDWADVLSGGEKQRVAMARLFYHRPQFAILDECTSAVSVDVEVKYHEWLLRFDGEGGYEFRRINEDDLATPLLHPHNKMGKKKFAIGQDDDDMGEYADNEKNSSSGSNISYE</sequence>
<keyword evidence="2" id="KW-0813">Transport</keyword>
<dbReference type="GO" id="GO:0007031">
    <property type="term" value="P:peroxisome organization"/>
    <property type="evidence" value="ECO:0007669"/>
    <property type="project" value="TreeGrafter"/>
</dbReference>
<feature type="transmembrane region" description="Helical" evidence="7">
    <location>
        <begin position="20"/>
        <end position="37"/>
    </location>
</feature>
<keyword evidence="11" id="KW-1185">Reference proteome</keyword>
<evidence type="ECO:0000256" key="4">
    <source>
        <dbReference type="ARBA" id="ARBA00022989"/>
    </source>
</evidence>
<dbReference type="PANTHER" id="PTHR11384">
    <property type="entry name" value="ATP-BINDING CASSETTE, SUB-FAMILY D MEMBER"/>
    <property type="match status" value="1"/>
</dbReference>
<evidence type="ECO:0000256" key="5">
    <source>
        <dbReference type="ARBA" id="ARBA00023136"/>
    </source>
</evidence>
<dbReference type="InterPro" id="IPR003439">
    <property type="entry name" value="ABC_transporter-like_ATP-bd"/>
</dbReference>
<dbReference type="InterPro" id="IPR011527">
    <property type="entry name" value="ABC1_TM_dom"/>
</dbReference>
<dbReference type="GO" id="GO:0140359">
    <property type="term" value="F:ABC-type transporter activity"/>
    <property type="evidence" value="ECO:0007669"/>
    <property type="project" value="InterPro"/>
</dbReference>
<feature type="region of interest" description="Disordered" evidence="6">
    <location>
        <begin position="656"/>
        <end position="684"/>
    </location>
</feature>
<dbReference type="OrthoDB" id="422637at2759"/>
<dbReference type="EMBL" id="CAJVQA010010409">
    <property type="protein sequence ID" value="CAG8696488.1"/>
    <property type="molecule type" value="Genomic_DNA"/>
</dbReference>
<dbReference type="PROSITE" id="PS00211">
    <property type="entry name" value="ABC_TRANSPORTER_1"/>
    <property type="match status" value="1"/>
</dbReference>
<evidence type="ECO:0000256" key="6">
    <source>
        <dbReference type="SAM" id="MobiDB-lite"/>
    </source>
</evidence>
<protein>
    <submittedName>
        <fullName evidence="10">2519_t:CDS:1</fullName>
    </submittedName>
</protein>
<dbReference type="Proteomes" id="UP000789759">
    <property type="component" value="Unassembled WGS sequence"/>
</dbReference>
<keyword evidence="3 7" id="KW-0812">Transmembrane</keyword>
<evidence type="ECO:0000313" key="10">
    <source>
        <dbReference type="EMBL" id="CAG8696488.1"/>
    </source>
</evidence>
<dbReference type="Gene3D" id="3.40.50.300">
    <property type="entry name" value="P-loop containing nucleotide triphosphate hydrolases"/>
    <property type="match status" value="1"/>
</dbReference>
<dbReference type="GO" id="GO:0005324">
    <property type="term" value="F:long-chain fatty acid transmembrane transporter activity"/>
    <property type="evidence" value="ECO:0007669"/>
    <property type="project" value="TreeGrafter"/>
</dbReference>
<feature type="compositionally biased region" description="Acidic residues" evidence="6">
    <location>
        <begin position="660"/>
        <end position="669"/>
    </location>
</feature>
<evidence type="ECO:0000256" key="7">
    <source>
        <dbReference type="SAM" id="Phobius"/>
    </source>
</evidence>
<feature type="compositionally biased region" description="Polar residues" evidence="6">
    <location>
        <begin position="674"/>
        <end position="684"/>
    </location>
</feature>
<dbReference type="GO" id="GO:0006635">
    <property type="term" value="P:fatty acid beta-oxidation"/>
    <property type="evidence" value="ECO:0007669"/>
    <property type="project" value="TreeGrafter"/>
</dbReference>
<dbReference type="PROSITE" id="PS50893">
    <property type="entry name" value="ABC_TRANSPORTER_2"/>
    <property type="match status" value="1"/>
</dbReference>
<proteinExistence type="inferred from homology"/>
<evidence type="ECO:0000256" key="2">
    <source>
        <dbReference type="ARBA" id="ARBA00022448"/>
    </source>
</evidence>
<feature type="domain" description="ABC transporter" evidence="8">
    <location>
        <begin position="448"/>
        <end position="681"/>
    </location>
</feature>
<dbReference type="PANTHER" id="PTHR11384:SF67">
    <property type="entry name" value="ATP-BINDING CASSETTE SUB-FAMILY D MEMBER 1"/>
    <property type="match status" value="1"/>
</dbReference>
<feature type="domain" description="ABC transmembrane type-1" evidence="9">
    <location>
        <begin position="187"/>
        <end position="329"/>
    </location>
</feature>
<accession>A0A9N9EUR1</accession>
<name>A0A9N9EUR1_9GLOM</name>
<dbReference type="Pfam" id="PF06472">
    <property type="entry name" value="ABC_membrane_2"/>
    <property type="match status" value="1"/>
</dbReference>
<gene>
    <name evidence="10" type="ORF">CPELLU_LOCUS11590</name>
</gene>
<dbReference type="GO" id="GO:0005778">
    <property type="term" value="C:peroxisomal membrane"/>
    <property type="evidence" value="ECO:0007669"/>
    <property type="project" value="TreeGrafter"/>
</dbReference>
<reference evidence="10" key="1">
    <citation type="submission" date="2021-06" db="EMBL/GenBank/DDBJ databases">
        <authorList>
            <person name="Kallberg Y."/>
            <person name="Tangrot J."/>
            <person name="Rosling A."/>
        </authorList>
    </citation>
    <scope>NUCLEOTIDE SEQUENCE</scope>
    <source>
        <strain evidence="10">FL966</strain>
    </source>
</reference>